<dbReference type="PANTHER" id="PTHR43539">
    <property type="entry name" value="FLAVIN-BINDING MONOOXYGENASE-LIKE PROTEIN (AFU_ORTHOLOGUE AFUA_4G09220)"/>
    <property type="match status" value="1"/>
</dbReference>
<evidence type="ECO:0000256" key="1">
    <source>
        <dbReference type="ARBA" id="ARBA00023002"/>
    </source>
</evidence>
<dbReference type="PANTHER" id="PTHR43539:SF78">
    <property type="entry name" value="FLAVIN-CONTAINING MONOOXYGENASE"/>
    <property type="match status" value="1"/>
</dbReference>
<dbReference type="InterPro" id="IPR050982">
    <property type="entry name" value="Auxin_biosynth/cation_transpt"/>
</dbReference>
<gene>
    <name evidence="2" type="ORF">A3A91_02800</name>
</gene>
<keyword evidence="1" id="KW-0560">Oxidoreductase</keyword>
<dbReference type="SUPFAM" id="SSF51905">
    <property type="entry name" value="FAD/NAD(P)-binding domain"/>
    <property type="match status" value="1"/>
</dbReference>
<dbReference type="GO" id="GO:0004497">
    <property type="term" value="F:monooxygenase activity"/>
    <property type="evidence" value="ECO:0007669"/>
    <property type="project" value="TreeGrafter"/>
</dbReference>
<dbReference type="PRINTS" id="PR00469">
    <property type="entry name" value="PNDRDTASEII"/>
</dbReference>
<dbReference type="EMBL" id="MFUR01000003">
    <property type="protein sequence ID" value="OGI87399.1"/>
    <property type="molecule type" value="Genomic_DNA"/>
</dbReference>
<reference evidence="2 3" key="1">
    <citation type="journal article" date="2016" name="Nat. Commun.">
        <title>Thousands of microbial genomes shed light on interconnected biogeochemical processes in an aquifer system.</title>
        <authorList>
            <person name="Anantharaman K."/>
            <person name="Brown C.T."/>
            <person name="Hug L.A."/>
            <person name="Sharon I."/>
            <person name="Castelle C.J."/>
            <person name="Probst A.J."/>
            <person name="Thomas B.C."/>
            <person name="Singh A."/>
            <person name="Wilkins M.J."/>
            <person name="Karaoz U."/>
            <person name="Brodie E.L."/>
            <person name="Williams K.H."/>
            <person name="Hubbard S.S."/>
            <person name="Banfield J.F."/>
        </authorList>
    </citation>
    <scope>NUCLEOTIDE SEQUENCE [LARGE SCALE GENOMIC DNA]</scope>
</reference>
<proteinExistence type="predicted"/>
<dbReference type="InterPro" id="IPR036188">
    <property type="entry name" value="FAD/NAD-bd_sf"/>
</dbReference>
<dbReference type="AlphaFoldDB" id="A0A1F6WZS1"/>
<accession>A0A1F6WZS1</accession>
<sequence length="342" mass="38931">MDSHENFLGEMETIIVGGGQAGLSVGRYLKEHNKSFLILEKTNSIGSSWRKRYDSMQLDSFAKYSHLEGFPFQGDLMRHTKKEEVADYLQSFAKHHNIIPQFSTEVYKIEKEKNKFIVYTNKGVYRAKFVVLATGPFQKAYIPKNIENIPQNIYQIHSKDYRNPSQLKEGITLVVGAGNSGAEIVEELIESGRVVLFSYKRKFKSIKSNYFSQWLAYRLGLAHVPKDSLLGRIIIWYTKGKPVGVDVKKLLKNPNLTSAPEFKGEVPKNISNIIWATGYESDFSVISIPDFNPLTQIRGVTNIPNLFILNIRWQYSKSSSHLAGVSRDAKYIAKCIINTIHL</sequence>
<evidence type="ECO:0000313" key="3">
    <source>
        <dbReference type="Proteomes" id="UP000177001"/>
    </source>
</evidence>
<evidence type="ECO:0008006" key="4">
    <source>
        <dbReference type="Google" id="ProtNLM"/>
    </source>
</evidence>
<dbReference type="GO" id="GO:0050660">
    <property type="term" value="F:flavin adenine dinucleotide binding"/>
    <property type="evidence" value="ECO:0007669"/>
    <property type="project" value="TreeGrafter"/>
</dbReference>
<protein>
    <recommendedName>
        <fullName evidence="4">FAD-dependent oxidoreductase</fullName>
    </recommendedName>
</protein>
<comment type="caution">
    <text evidence="2">The sequence shown here is derived from an EMBL/GenBank/DDBJ whole genome shotgun (WGS) entry which is preliminary data.</text>
</comment>
<name>A0A1F6WZS1_9BACT</name>
<organism evidence="2 3">
    <name type="scientific">Candidatus Nomurabacteria bacterium RIFCSPLOWO2_01_FULL_36_16</name>
    <dbReference type="NCBI Taxonomy" id="1801767"/>
    <lineage>
        <taxon>Bacteria</taxon>
        <taxon>Candidatus Nomuraibacteriota</taxon>
    </lineage>
</organism>
<dbReference type="Proteomes" id="UP000177001">
    <property type="component" value="Unassembled WGS sequence"/>
</dbReference>
<dbReference type="Gene3D" id="3.50.50.60">
    <property type="entry name" value="FAD/NAD(P)-binding domain"/>
    <property type="match status" value="1"/>
</dbReference>
<dbReference type="Pfam" id="PF13738">
    <property type="entry name" value="Pyr_redox_3"/>
    <property type="match status" value="1"/>
</dbReference>
<evidence type="ECO:0000313" key="2">
    <source>
        <dbReference type="EMBL" id="OGI87399.1"/>
    </source>
</evidence>